<accession>A0ABW2YDW3</accession>
<proteinExistence type="predicted"/>
<feature type="chain" id="PRO_5047265637" description="Lipoprotein" evidence="1">
    <location>
        <begin position="24"/>
        <end position="134"/>
    </location>
</feature>
<protein>
    <recommendedName>
        <fullName evidence="4">Lipoprotein</fullName>
    </recommendedName>
</protein>
<comment type="caution">
    <text evidence="2">The sequence shown here is derived from an EMBL/GenBank/DDBJ whole genome shotgun (WGS) entry which is preliminary data.</text>
</comment>
<organism evidence="2 3">
    <name type="scientific">Lysobacter brunescens</name>
    <dbReference type="NCBI Taxonomy" id="262323"/>
    <lineage>
        <taxon>Bacteria</taxon>
        <taxon>Pseudomonadati</taxon>
        <taxon>Pseudomonadota</taxon>
        <taxon>Gammaproteobacteria</taxon>
        <taxon>Lysobacterales</taxon>
        <taxon>Lysobacteraceae</taxon>
        <taxon>Lysobacter</taxon>
    </lineage>
</organism>
<evidence type="ECO:0000313" key="2">
    <source>
        <dbReference type="EMBL" id="MFD0725922.1"/>
    </source>
</evidence>
<keyword evidence="3" id="KW-1185">Reference proteome</keyword>
<dbReference type="PROSITE" id="PS51257">
    <property type="entry name" value="PROKAR_LIPOPROTEIN"/>
    <property type="match status" value="1"/>
</dbReference>
<dbReference type="EMBL" id="JBHTIF010000001">
    <property type="protein sequence ID" value="MFD0725922.1"/>
    <property type="molecule type" value="Genomic_DNA"/>
</dbReference>
<keyword evidence="1" id="KW-0732">Signal</keyword>
<evidence type="ECO:0000313" key="3">
    <source>
        <dbReference type="Proteomes" id="UP001597110"/>
    </source>
</evidence>
<feature type="signal peptide" evidence="1">
    <location>
        <begin position="1"/>
        <end position="23"/>
    </location>
</feature>
<evidence type="ECO:0008006" key="4">
    <source>
        <dbReference type="Google" id="ProtNLM"/>
    </source>
</evidence>
<reference evidence="3" key="1">
    <citation type="journal article" date="2019" name="Int. J. Syst. Evol. Microbiol.">
        <title>The Global Catalogue of Microorganisms (GCM) 10K type strain sequencing project: providing services to taxonomists for standard genome sequencing and annotation.</title>
        <authorList>
            <consortium name="The Broad Institute Genomics Platform"/>
            <consortium name="The Broad Institute Genome Sequencing Center for Infectious Disease"/>
            <person name="Wu L."/>
            <person name="Ma J."/>
        </authorList>
    </citation>
    <scope>NUCLEOTIDE SEQUENCE [LARGE SCALE GENOMIC DNA]</scope>
    <source>
        <strain evidence="3">CCUG 55585</strain>
    </source>
</reference>
<gene>
    <name evidence="2" type="ORF">ACFQ0E_09960</name>
</gene>
<evidence type="ECO:0000256" key="1">
    <source>
        <dbReference type="SAM" id="SignalP"/>
    </source>
</evidence>
<dbReference type="Proteomes" id="UP001597110">
    <property type="component" value="Unassembled WGS sequence"/>
</dbReference>
<sequence length="134" mass="14068">MRHAVAIARVIAGALMLAACAHGAWHEAGIALPRAPAGGRVQVLLEVELGAIGSGQEVVLRTQDGQLIGTASPHGIRSGRAAGTYLIPVPARVLASLQGGRRLHLRAWIERAGAEPREADEDEVLDIRLAPRAE</sequence>
<dbReference type="RefSeq" id="WP_386823498.1">
    <property type="nucleotide sequence ID" value="NZ_JBHTIF010000001.1"/>
</dbReference>
<name>A0ABW2YDW3_9GAMM</name>